<dbReference type="EMBL" id="JANCYU010000035">
    <property type="protein sequence ID" value="KAK4525926.1"/>
    <property type="molecule type" value="Genomic_DNA"/>
</dbReference>
<dbReference type="InterPro" id="IPR020568">
    <property type="entry name" value="Ribosomal_Su5_D2-typ_SF"/>
</dbReference>
<dbReference type="PANTHER" id="PTHR21569">
    <property type="entry name" value="RIBOSOMAL PROTEIN S9"/>
    <property type="match status" value="1"/>
</dbReference>
<dbReference type="NCBIfam" id="NF001099">
    <property type="entry name" value="PRK00132.1"/>
    <property type="match status" value="1"/>
</dbReference>
<evidence type="ECO:0000256" key="1">
    <source>
        <dbReference type="ARBA" id="ARBA00005251"/>
    </source>
</evidence>
<keyword evidence="2" id="KW-0689">Ribosomal protein</keyword>
<gene>
    <name evidence="4" type="ORF">GAYE_SCF18G3835</name>
</gene>
<dbReference type="GO" id="GO:0003735">
    <property type="term" value="F:structural constituent of ribosome"/>
    <property type="evidence" value="ECO:0007669"/>
    <property type="project" value="InterPro"/>
</dbReference>
<dbReference type="GO" id="GO:0006412">
    <property type="term" value="P:translation"/>
    <property type="evidence" value="ECO:0007669"/>
    <property type="project" value="InterPro"/>
</dbReference>
<accession>A0AAV9IFD8</accession>
<evidence type="ECO:0008006" key="6">
    <source>
        <dbReference type="Google" id="ProtNLM"/>
    </source>
</evidence>
<dbReference type="Proteomes" id="UP001300502">
    <property type="component" value="Unassembled WGS sequence"/>
</dbReference>
<protein>
    <recommendedName>
        <fullName evidence="6">30S ribosomal protein S9</fullName>
    </recommendedName>
</protein>
<dbReference type="SUPFAM" id="SSF54211">
    <property type="entry name" value="Ribosomal protein S5 domain 2-like"/>
    <property type="match status" value="1"/>
</dbReference>
<dbReference type="GO" id="GO:0015935">
    <property type="term" value="C:small ribosomal subunit"/>
    <property type="evidence" value="ECO:0007669"/>
    <property type="project" value="TreeGrafter"/>
</dbReference>
<dbReference type="InterPro" id="IPR000754">
    <property type="entry name" value="Ribosomal_uS9"/>
</dbReference>
<dbReference type="InterPro" id="IPR014721">
    <property type="entry name" value="Ribsml_uS5_D2-typ_fold_subgr"/>
</dbReference>
<proteinExistence type="inferred from homology"/>
<keyword evidence="5" id="KW-1185">Reference proteome</keyword>
<dbReference type="GO" id="GO:0003723">
    <property type="term" value="F:RNA binding"/>
    <property type="evidence" value="ECO:0007669"/>
    <property type="project" value="TreeGrafter"/>
</dbReference>
<name>A0AAV9IFD8_9RHOD</name>
<sequence length="258" mass="29251">MSCHPRRLDAFCFPSNQPTLPSWSISKYCFSSSSGKSPVNNLRGTGQNLISDITSDRLAEKGTPNSTIQYVQTPDPSNPWEHPFQLVEREDSYALGLTRVTDIQREQEQDDQVDETISLENVELPRVVDEQGRSYGIGARKTSTSEVWLKAGTGNYFVNGKPMIRHFREIRLIEEALEPLLHFNIAHQFDADCFVVGGGESGQAGALKHGIAHALKLFDPAYYPELYKLGYLLRDPRMVEPKKIGRRKARKQKQWSKR</sequence>
<comment type="similarity">
    <text evidence="1">Belongs to the universal ribosomal protein uS9 family.</text>
</comment>
<comment type="caution">
    <text evidence="4">The sequence shown here is derived from an EMBL/GenBank/DDBJ whole genome shotgun (WGS) entry which is preliminary data.</text>
</comment>
<reference evidence="4 5" key="1">
    <citation type="submission" date="2022-07" db="EMBL/GenBank/DDBJ databases">
        <title>Genome-wide signatures of adaptation to extreme environments.</title>
        <authorList>
            <person name="Cho C.H."/>
            <person name="Yoon H.S."/>
        </authorList>
    </citation>
    <scope>NUCLEOTIDE SEQUENCE [LARGE SCALE GENOMIC DNA]</scope>
    <source>
        <strain evidence="4 5">108.79 E11</strain>
    </source>
</reference>
<dbReference type="Pfam" id="PF00380">
    <property type="entry name" value="Ribosomal_S9"/>
    <property type="match status" value="1"/>
</dbReference>
<evidence type="ECO:0000256" key="2">
    <source>
        <dbReference type="ARBA" id="ARBA00022980"/>
    </source>
</evidence>
<dbReference type="InterPro" id="IPR023035">
    <property type="entry name" value="Ribosomal_uS9_bac/plastid"/>
</dbReference>
<dbReference type="GO" id="GO:0005737">
    <property type="term" value="C:cytoplasm"/>
    <property type="evidence" value="ECO:0007669"/>
    <property type="project" value="UniProtKB-ARBA"/>
</dbReference>
<evidence type="ECO:0000313" key="5">
    <source>
        <dbReference type="Proteomes" id="UP001300502"/>
    </source>
</evidence>
<dbReference type="AlphaFoldDB" id="A0AAV9IFD8"/>
<keyword evidence="3" id="KW-0687">Ribonucleoprotein</keyword>
<dbReference type="PANTHER" id="PTHR21569:SF1">
    <property type="entry name" value="SMALL RIBOSOMAL SUBUNIT PROTEIN US9M"/>
    <property type="match status" value="1"/>
</dbReference>
<dbReference type="Gene3D" id="3.30.230.10">
    <property type="match status" value="1"/>
</dbReference>
<organism evidence="4 5">
    <name type="scientific">Galdieria yellowstonensis</name>
    <dbReference type="NCBI Taxonomy" id="3028027"/>
    <lineage>
        <taxon>Eukaryota</taxon>
        <taxon>Rhodophyta</taxon>
        <taxon>Bangiophyceae</taxon>
        <taxon>Galdieriales</taxon>
        <taxon>Galdieriaceae</taxon>
        <taxon>Galdieria</taxon>
    </lineage>
</organism>
<evidence type="ECO:0000313" key="4">
    <source>
        <dbReference type="EMBL" id="KAK4525926.1"/>
    </source>
</evidence>
<evidence type="ECO:0000256" key="3">
    <source>
        <dbReference type="ARBA" id="ARBA00023274"/>
    </source>
</evidence>